<comment type="caution">
    <text evidence="21">The sequence shown here is derived from an EMBL/GenBank/DDBJ whole genome shotgun (WGS) entry which is preliminary data.</text>
</comment>
<dbReference type="Gene3D" id="1.10.150.20">
    <property type="entry name" value="5' to 3' exonuclease, C-terminal subdomain"/>
    <property type="match status" value="1"/>
</dbReference>
<feature type="binding site" evidence="17">
    <location>
        <position position="486"/>
    </location>
    <ligand>
        <name>Mg(2+)</name>
        <dbReference type="ChEBI" id="CHEBI:18420"/>
        <label>1</label>
    </ligand>
</feature>
<keyword evidence="4" id="KW-0963">Cytoplasm</keyword>
<dbReference type="InterPro" id="IPR036420">
    <property type="entry name" value="BRCT_dom_sf"/>
</dbReference>
<evidence type="ECO:0000259" key="19">
    <source>
        <dbReference type="PROSITE" id="PS50172"/>
    </source>
</evidence>
<evidence type="ECO:0000256" key="5">
    <source>
        <dbReference type="ARBA" id="ARBA00022634"/>
    </source>
</evidence>
<keyword evidence="8" id="KW-0235">DNA replication</keyword>
<keyword evidence="5 16" id="KW-0237">DNA synthesis</keyword>
<dbReference type="PIRSF" id="PIRSF036573">
    <property type="entry name" value="REV1"/>
    <property type="match status" value="1"/>
</dbReference>
<dbReference type="SUPFAM" id="SSF52113">
    <property type="entry name" value="BRCT domain"/>
    <property type="match status" value="1"/>
</dbReference>
<dbReference type="PANTHER" id="PTHR45990:SF1">
    <property type="entry name" value="DNA REPAIR PROTEIN REV1"/>
    <property type="match status" value="1"/>
</dbReference>
<dbReference type="InterPro" id="IPR043502">
    <property type="entry name" value="DNA/RNA_pol_sf"/>
</dbReference>
<dbReference type="GO" id="GO:0005737">
    <property type="term" value="C:cytoplasm"/>
    <property type="evidence" value="ECO:0007669"/>
    <property type="project" value="UniProtKB-SubCell"/>
</dbReference>
<evidence type="ECO:0000256" key="1">
    <source>
        <dbReference type="ARBA" id="ARBA00004123"/>
    </source>
</evidence>
<dbReference type="GO" id="GO:0017125">
    <property type="term" value="F:deoxycytidyl transferase activity"/>
    <property type="evidence" value="ECO:0007669"/>
    <property type="project" value="TreeGrafter"/>
</dbReference>
<feature type="binding site" evidence="17">
    <location>
        <position position="485"/>
    </location>
    <ligand>
        <name>Mg(2+)</name>
        <dbReference type="ChEBI" id="CHEBI:18420"/>
        <label>1</label>
    </ligand>
</feature>
<evidence type="ECO:0000256" key="13">
    <source>
        <dbReference type="ARBA" id="ARBA00023204"/>
    </source>
</evidence>
<evidence type="ECO:0000256" key="11">
    <source>
        <dbReference type="ARBA" id="ARBA00022842"/>
    </source>
</evidence>
<dbReference type="GO" id="GO:0006260">
    <property type="term" value="P:DNA replication"/>
    <property type="evidence" value="ECO:0007669"/>
    <property type="project" value="UniProtKB-KW"/>
</dbReference>
<dbReference type="CDD" id="cd17719">
    <property type="entry name" value="BRCT_Rev1"/>
    <property type="match status" value="1"/>
</dbReference>
<evidence type="ECO:0000256" key="18">
    <source>
        <dbReference type="SAM" id="MobiDB-lite"/>
    </source>
</evidence>
<evidence type="ECO:0000256" key="4">
    <source>
        <dbReference type="ARBA" id="ARBA00022490"/>
    </source>
</evidence>
<dbReference type="Gene3D" id="6.10.250.1490">
    <property type="match status" value="1"/>
</dbReference>
<evidence type="ECO:0000256" key="8">
    <source>
        <dbReference type="ARBA" id="ARBA00022705"/>
    </source>
</evidence>
<dbReference type="InterPro" id="IPR017961">
    <property type="entry name" value="DNA_pol_Y-fam_little_finger"/>
</dbReference>
<comment type="similarity">
    <text evidence="3 16">Belongs to the DNA polymerase type-Y family.</text>
</comment>
<dbReference type="NCBIfam" id="NF002677">
    <property type="entry name" value="PRK02406.1"/>
    <property type="match status" value="1"/>
</dbReference>
<dbReference type="GO" id="GO:0046872">
    <property type="term" value="F:metal ion binding"/>
    <property type="evidence" value="ECO:0007669"/>
    <property type="project" value="UniProtKB-KW"/>
</dbReference>
<accession>A0A978UT51</accession>
<dbReference type="Gene3D" id="3.40.1170.60">
    <property type="match status" value="1"/>
</dbReference>
<sequence>MSLDSSRSASSTGQKSKRSFNSISSNPSSSSNNKKHKKNTNQKTLGAVWGAKSPSSSRSSFRKSPFSDFGSYMVHKNRKLHNQFDAEASSSSHSGLSCEKPIFRGISIFVDGFTIPSSQELRGYMLKYGGRHENYFSRYRVTHIICSNLPDCKIKNIRSFSGGLPVVKPTWILDSVAANKLLSWFPYQLDQLVDNQPRLLDFFAPKNSLVSKDALLQYENEDTSFKGSEQKDESFPEVGQPLLHSQQISGESDDIMCQNTDILIEEPTVGSEKSCKVKIVEMSNFDAEGDSNVKDELQTNLHELSVSSYCSDNQDSKGLPSRLSYRSHSTKDPDFVENYFKNSRLHFIGTWRNRYRKHFPNLSKGFKNMDSNPNDRTGSQKTSIIHIDMDCFFVSVVIRNHPELKDKPVAVCHSDNPKGTAEISSANYPARDYGVRAGIFVRDAKALCPHLVIFPYNFEAYEEVADQFYNILHKHCKKVQAVSCDEAFLDVTDLEGEDPELLALTIRKEIFESTGCTASAGIAGNMLLSRLATRTAKPDGQCYIPPKKVDDYLCQLPIKELPGIGHVLEEKLKKKNVQTCGQLRILSKDTLQKDFGMKTGEMLWNYSRGIDNRHVGMIQETKSIGAEVNWGVRFKDSKDSQNFLSSLCKEVSLRLQGCGVQGRSFTLKIKKRRKYAEEPVKYMGCGHCENLSHSITVPVATDDAEVLQRITKQLFGFFNIDVKEIRGIGLQASKLESVDFKQDRKLSLSLYSSTLSLDYVLHVSHGQTGCLHWFEGVGKNSLKTWLRSTPANLEKPRISNSVIKDKPVGDCQGVSADEILGQSCEDMVGASYSVDNNSSSSGLCPNKVSAIPPLCHLDFGVVENLPPELFSELNEIYGGKLVDFVPRSKGNSESTSSALLHEEGKMSEAEGPVFYDPATLNKISKEEKGKQKQHKEILSIPYVGGSHIASNLTSGLERTDFMPSSLSQVDSTVLQQLPEELRVDILEQIPAHRRQEFSSNTALGSLGEHPLESLGNRTTDNHVESTSVLKCNLWIGSPPKWVDEFKESKYEILKILAVMYYKSGLSGNLSSILRHTVLDSQHLLDTDYDASNEALFCMCELLKQYIELKIGLDIEEIYICFRLLQRFMSKSKFFVQVFDNVFPYLQASFNENYGGRLYLPLE</sequence>
<evidence type="ECO:0000313" key="22">
    <source>
        <dbReference type="Proteomes" id="UP000813462"/>
    </source>
</evidence>
<dbReference type="InterPro" id="IPR036775">
    <property type="entry name" value="DNA_pol_Y-fam_lit_finger_sf"/>
</dbReference>
<evidence type="ECO:0000256" key="10">
    <source>
        <dbReference type="ARBA" id="ARBA00022763"/>
    </source>
</evidence>
<keyword evidence="11 17" id="KW-0460">Magnesium</keyword>
<dbReference type="EMBL" id="JAEACU010000009">
    <property type="protein sequence ID" value="KAH7518051.1"/>
    <property type="molecule type" value="Genomic_DNA"/>
</dbReference>
<dbReference type="InterPro" id="IPR053848">
    <property type="entry name" value="IMS_HHH_1"/>
</dbReference>
<dbReference type="Pfam" id="PF00817">
    <property type="entry name" value="IMS"/>
    <property type="match status" value="1"/>
</dbReference>
<dbReference type="InterPro" id="IPR001357">
    <property type="entry name" value="BRCT_dom"/>
</dbReference>
<dbReference type="SUPFAM" id="SSF56672">
    <property type="entry name" value="DNA/RNA polymerases"/>
    <property type="match status" value="1"/>
</dbReference>
<comment type="function">
    <text evidence="16">Deoxycytidyl transferase involved in DNA repair. Transfers a dCMP residue from dCTP to the 3'-end of a DNA primer in a template-dependent reaction. May assist in the first step in the bypass of abasic lesions by the insertion of a nucleotide opposite the lesion. Required for normal induction of mutations by physical and chemical agents.</text>
</comment>
<dbReference type="InterPro" id="IPR022880">
    <property type="entry name" value="DNApol_IV"/>
</dbReference>
<dbReference type="InterPro" id="IPR012112">
    <property type="entry name" value="REV1"/>
</dbReference>
<dbReference type="Proteomes" id="UP000813462">
    <property type="component" value="Unassembled WGS sequence"/>
</dbReference>
<evidence type="ECO:0000256" key="12">
    <source>
        <dbReference type="ARBA" id="ARBA00023125"/>
    </source>
</evidence>
<gene>
    <name evidence="21" type="ORF">FEM48_Zijuj09G0129500</name>
</gene>
<dbReference type="GO" id="GO:0042276">
    <property type="term" value="P:error-prone translesion synthesis"/>
    <property type="evidence" value="ECO:0007669"/>
    <property type="project" value="InterPro"/>
</dbReference>
<dbReference type="Gene3D" id="3.40.50.10190">
    <property type="entry name" value="BRCT domain"/>
    <property type="match status" value="1"/>
</dbReference>
<keyword evidence="12 16" id="KW-0238">DNA-binding</keyword>
<comment type="subcellular location">
    <subcellularLocation>
        <location evidence="2">Cytoplasm</location>
    </subcellularLocation>
    <subcellularLocation>
        <location evidence="1 16">Nucleus</location>
    </subcellularLocation>
</comment>
<dbReference type="InterPro" id="IPR043128">
    <property type="entry name" value="Rev_trsase/Diguanyl_cyclase"/>
</dbReference>
<dbReference type="GO" id="GO:0005634">
    <property type="term" value="C:nucleus"/>
    <property type="evidence" value="ECO:0007669"/>
    <property type="project" value="UniProtKB-SubCell"/>
</dbReference>
<dbReference type="HAMAP" id="MF_01113">
    <property type="entry name" value="DNApol_IV"/>
    <property type="match status" value="1"/>
</dbReference>
<dbReference type="PANTHER" id="PTHR45990">
    <property type="entry name" value="DNA REPAIR PROTEIN REV1"/>
    <property type="match status" value="1"/>
</dbReference>
<dbReference type="Pfam" id="PF00533">
    <property type="entry name" value="BRCT"/>
    <property type="match status" value="1"/>
</dbReference>
<dbReference type="Pfam" id="PF11799">
    <property type="entry name" value="IMS_C"/>
    <property type="match status" value="1"/>
</dbReference>
<keyword evidence="10 16" id="KW-0227">DNA damage</keyword>
<dbReference type="SMART" id="SM00292">
    <property type="entry name" value="BRCT"/>
    <property type="match status" value="1"/>
</dbReference>
<dbReference type="PROSITE" id="PS50172">
    <property type="entry name" value="BRCT"/>
    <property type="match status" value="1"/>
</dbReference>
<protein>
    <recommendedName>
        <fullName evidence="16">DNA repair protein REV1</fullName>
        <ecNumber evidence="16">2.7.7.-</ecNumber>
    </recommendedName>
</protein>
<dbReference type="EC" id="2.7.7.-" evidence="16"/>
<feature type="compositionally biased region" description="Low complexity" evidence="18">
    <location>
        <begin position="19"/>
        <end position="32"/>
    </location>
</feature>
<keyword evidence="7 16" id="KW-0548">Nucleotidyltransferase</keyword>
<dbReference type="CDD" id="cd01701">
    <property type="entry name" value="PolY_Rev1"/>
    <property type="match status" value="1"/>
</dbReference>
<evidence type="ECO:0000313" key="21">
    <source>
        <dbReference type="EMBL" id="KAH7518051.1"/>
    </source>
</evidence>
<feature type="compositionally biased region" description="Polar residues" evidence="18">
    <location>
        <begin position="1"/>
        <end position="14"/>
    </location>
</feature>
<feature type="region of interest" description="Disordered" evidence="18">
    <location>
        <begin position="1"/>
        <end position="63"/>
    </location>
</feature>
<reference evidence="21" key="1">
    <citation type="journal article" date="2021" name="Front. Plant Sci.">
        <title>Chromosome-Scale Genome Assembly for Chinese Sour Jujube and Insights Into Its Genome Evolution and Domestication Signature.</title>
        <authorList>
            <person name="Shen L.-Y."/>
            <person name="Luo H."/>
            <person name="Wang X.-L."/>
            <person name="Wang X.-M."/>
            <person name="Qiu X.-J."/>
            <person name="Liu H."/>
            <person name="Zhou S.-S."/>
            <person name="Jia K.-H."/>
            <person name="Nie S."/>
            <person name="Bao Y.-T."/>
            <person name="Zhang R.-G."/>
            <person name="Yun Q.-Z."/>
            <person name="Chai Y.-H."/>
            <person name="Lu J.-Y."/>
            <person name="Li Y."/>
            <person name="Zhao S.-W."/>
            <person name="Mao J.-F."/>
            <person name="Jia S.-G."/>
            <person name="Mao Y.-M."/>
        </authorList>
    </citation>
    <scope>NUCLEOTIDE SEQUENCE</scope>
    <source>
        <strain evidence="21">AT0</strain>
        <tissue evidence="21">Leaf</tissue>
    </source>
</reference>
<dbReference type="AlphaFoldDB" id="A0A978UT51"/>
<feature type="region of interest" description="Disordered" evidence="18">
    <location>
        <begin position="997"/>
        <end position="1019"/>
    </location>
</feature>
<dbReference type="GO" id="GO:0003887">
    <property type="term" value="F:DNA-directed DNA polymerase activity"/>
    <property type="evidence" value="ECO:0007669"/>
    <property type="project" value="UniProtKB-KW"/>
</dbReference>
<dbReference type="FunFam" id="3.30.1490.100:FF:000001">
    <property type="entry name" value="DNA repair protein REV1"/>
    <property type="match status" value="1"/>
</dbReference>
<dbReference type="GO" id="GO:0003684">
    <property type="term" value="F:damaged DNA binding"/>
    <property type="evidence" value="ECO:0007669"/>
    <property type="project" value="UniProtKB-UniRule"/>
</dbReference>
<dbReference type="SUPFAM" id="SSF100879">
    <property type="entry name" value="Lesion bypass DNA polymerase (Y-family), little finger domain"/>
    <property type="match status" value="1"/>
</dbReference>
<dbReference type="GO" id="GO:0070987">
    <property type="term" value="P:error-free translesion synthesis"/>
    <property type="evidence" value="ECO:0007669"/>
    <property type="project" value="TreeGrafter"/>
</dbReference>
<feature type="domain" description="UmuC" evidence="20">
    <location>
        <begin position="384"/>
        <end position="565"/>
    </location>
</feature>
<keyword evidence="6 16" id="KW-0808">Transferase</keyword>
<evidence type="ECO:0000256" key="9">
    <source>
        <dbReference type="ARBA" id="ARBA00022723"/>
    </source>
</evidence>
<keyword evidence="13 16" id="KW-0234">DNA repair</keyword>
<evidence type="ECO:0000256" key="15">
    <source>
        <dbReference type="ARBA" id="ARBA00049244"/>
    </source>
</evidence>
<comment type="cofactor">
    <cofactor evidence="17">
        <name>Mg(2+)</name>
        <dbReference type="ChEBI" id="CHEBI:18420"/>
    </cofactor>
    <text evidence="17">Binds 2 magnesium ions.</text>
</comment>
<dbReference type="GO" id="GO:0006281">
    <property type="term" value="P:DNA repair"/>
    <property type="evidence" value="ECO:0007669"/>
    <property type="project" value="UniProtKB-KW"/>
</dbReference>
<evidence type="ECO:0000259" key="20">
    <source>
        <dbReference type="PROSITE" id="PS50173"/>
    </source>
</evidence>
<dbReference type="PROSITE" id="PS50173">
    <property type="entry name" value="UMUC"/>
    <property type="match status" value="1"/>
</dbReference>
<keyword evidence="14 16" id="KW-0539">Nucleus</keyword>
<organism evidence="21 22">
    <name type="scientific">Ziziphus jujuba var. spinosa</name>
    <dbReference type="NCBI Taxonomy" id="714518"/>
    <lineage>
        <taxon>Eukaryota</taxon>
        <taxon>Viridiplantae</taxon>
        <taxon>Streptophyta</taxon>
        <taxon>Embryophyta</taxon>
        <taxon>Tracheophyta</taxon>
        <taxon>Spermatophyta</taxon>
        <taxon>Magnoliopsida</taxon>
        <taxon>eudicotyledons</taxon>
        <taxon>Gunneridae</taxon>
        <taxon>Pentapetalae</taxon>
        <taxon>rosids</taxon>
        <taxon>fabids</taxon>
        <taxon>Rosales</taxon>
        <taxon>Rhamnaceae</taxon>
        <taxon>Paliureae</taxon>
        <taxon>Ziziphus</taxon>
    </lineage>
</organism>
<evidence type="ECO:0000256" key="2">
    <source>
        <dbReference type="ARBA" id="ARBA00004496"/>
    </source>
</evidence>
<comment type="catalytic activity">
    <reaction evidence="15">
        <text>DNA(n) + a 2'-deoxyribonucleoside 5'-triphosphate = DNA(n+1) + diphosphate</text>
        <dbReference type="Rhea" id="RHEA:22508"/>
        <dbReference type="Rhea" id="RHEA-COMP:17339"/>
        <dbReference type="Rhea" id="RHEA-COMP:17340"/>
        <dbReference type="ChEBI" id="CHEBI:33019"/>
        <dbReference type="ChEBI" id="CHEBI:61560"/>
        <dbReference type="ChEBI" id="CHEBI:173112"/>
        <dbReference type="EC" id="2.7.7.7"/>
    </reaction>
</comment>
<evidence type="ECO:0000256" key="14">
    <source>
        <dbReference type="ARBA" id="ARBA00023242"/>
    </source>
</evidence>
<name>A0A978UT51_ZIZJJ</name>
<dbReference type="Gene3D" id="3.30.70.270">
    <property type="match status" value="1"/>
</dbReference>
<evidence type="ECO:0000256" key="7">
    <source>
        <dbReference type="ARBA" id="ARBA00022695"/>
    </source>
</evidence>
<evidence type="ECO:0000256" key="3">
    <source>
        <dbReference type="ARBA" id="ARBA00010945"/>
    </source>
</evidence>
<dbReference type="FunFam" id="3.30.70.270:FF:000019">
    <property type="entry name" value="DNA repair protein REV1"/>
    <property type="match status" value="1"/>
</dbReference>
<feature type="domain" description="BRCT" evidence="19">
    <location>
        <begin position="98"/>
        <end position="189"/>
    </location>
</feature>
<proteinExistence type="inferred from homology"/>
<feature type="binding site" evidence="17">
    <location>
        <position position="388"/>
    </location>
    <ligand>
        <name>Mg(2+)</name>
        <dbReference type="ChEBI" id="CHEBI:18420"/>
        <label>1</label>
    </ligand>
</feature>
<dbReference type="Pfam" id="PF21999">
    <property type="entry name" value="IMS_HHH_1"/>
    <property type="match status" value="1"/>
</dbReference>
<dbReference type="FunFam" id="3.40.50.10190:FF:000011">
    <property type="entry name" value="DNA repair protein REV1"/>
    <property type="match status" value="1"/>
</dbReference>
<evidence type="ECO:0000256" key="17">
    <source>
        <dbReference type="PIRSR" id="PIRSR036573-2"/>
    </source>
</evidence>
<evidence type="ECO:0000256" key="6">
    <source>
        <dbReference type="ARBA" id="ARBA00022679"/>
    </source>
</evidence>
<evidence type="ECO:0000256" key="16">
    <source>
        <dbReference type="PIRNR" id="PIRNR036573"/>
    </source>
</evidence>
<dbReference type="InterPro" id="IPR001126">
    <property type="entry name" value="UmuC"/>
</dbReference>
<keyword evidence="9 17" id="KW-0479">Metal-binding</keyword>
<feature type="compositionally biased region" description="Low complexity" evidence="18">
    <location>
        <begin position="52"/>
        <end position="63"/>
    </location>
</feature>
<dbReference type="Gene3D" id="3.30.1490.100">
    <property type="entry name" value="DNA polymerase, Y-family, little finger domain"/>
    <property type="match status" value="1"/>
</dbReference>
<dbReference type="FunFam" id="3.40.1170.60:FF:000004">
    <property type="entry name" value="DNA repair protein REV1"/>
    <property type="match status" value="1"/>
</dbReference>